<name>A0ABZ1DMV4_9HYPH</name>
<dbReference type="Gene3D" id="1.10.260.40">
    <property type="entry name" value="lambda repressor-like DNA-binding domains"/>
    <property type="match status" value="1"/>
</dbReference>
<reference evidence="2 3" key="1">
    <citation type="submission" date="2023-12" db="EMBL/GenBank/DDBJ databases">
        <authorList>
            <person name="Menendez E."/>
            <person name="Kaur S."/>
            <person name="Flores-Felix J.D."/>
            <person name="diCenzo G.C."/>
            <person name="Peix A."/>
            <person name="Velazquez E."/>
        </authorList>
    </citation>
    <scope>NUCLEOTIDE SEQUENCE [LARGE SCALE GENOMIC DNA]</scope>
    <source>
        <strain evidence="2 3">CIP 108029</strain>
        <plasmid evidence="2 3">pRinCIP108029a</plasmid>
    </source>
</reference>
<dbReference type="SUPFAM" id="SSF47413">
    <property type="entry name" value="lambda repressor-like DNA-binding domains"/>
    <property type="match status" value="1"/>
</dbReference>
<sequence length="203" mass="22062">MMKLPKKSFDSVSEIQKLVDQATPAMELARTLASIDAPAQASKNLSKSLNANPDLMKSIEPASEIARRLTQHSDMTNKLTEGSPKIDLNLPDISAKIKTSLPKQLADLSAQPAAHAPLAMPKASPEAFTQADVQLDSIGDLGRMVRRLRERRKLSQQEFADLAGVGRRFISELENGKPTLEFAKVLQVARAAGISLIARGRLL</sequence>
<feature type="domain" description="HTH cro/C1-type" evidence="1">
    <location>
        <begin position="145"/>
        <end position="199"/>
    </location>
</feature>
<protein>
    <submittedName>
        <fullName evidence="2">Type II toxin-antitoxin system Y4mF family antitoxin</fullName>
    </submittedName>
</protein>
<gene>
    <name evidence="2" type="ORF">U5G49_007158</name>
</gene>
<dbReference type="Proteomes" id="UP001322785">
    <property type="component" value="Plasmid pRinCIP108029a"/>
</dbReference>
<dbReference type="EMBL" id="CP140639">
    <property type="protein sequence ID" value="WRW37571.1"/>
    <property type="molecule type" value="Genomic_DNA"/>
</dbReference>
<dbReference type="RefSeq" id="WP_193444886.1">
    <property type="nucleotide sequence ID" value="NZ_BSOQ01000042.1"/>
</dbReference>
<evidence type="ECO:0000259" key="1">
    <source>
        <dbReference type="PROSITE" id="PS50943"/>
    </source>
</evidence>
<dbReference type="NCBIfam" id="TIGR03070">
    <property type="entry name" value="couple_hipB"/>
    <property type="match status" value="1"/>
</dbReference>
<dbReference type="InterPro" id="IPR010982">
    <property type="entry name" value="Lambda_DNA-bd_dom_sf"/>
</dbReference>
<dbReference type="PROSITE" id="PS50943">
    <property type="entry name" value="HTH_CROC1"/>
    <property type="match status" value="1"/>
</dbReference>
<keyword evidence="3" id="KW-1185">Reference proteome</keyword>
<dbReference type="Pfam" id="PF01381">
    <property type="entry name" value="HTH_3"/>
    <property type="match status" value="1"/>
</dbReference>
<geneLocation type="plasmid" evidence="2 3">
    <name>pRinCIP108029a</name>
</geneLocation>
<dbReference type="SMART" id="SM00530">
    <property type="entry name" value="HTH_XRE"/>
    <property type="match status" value="1"/>
</dbReference>
<proteinExistence type="predicted"/>
<accession>A0ABZ1DMV4</accession>
<keyword evidence="2" id="KW-0614">Plasmid</keyword>
<evidence type="ECO:0000313" key="3">
    <source>
        <dbReference type="Proteomes" id="UP001322785"/>
    </source>
</evidence>
<dbReference type="InterPro" id="IPR001387">
    <property type="entry name" value="Cro/C1-type_HTH"/>
</dbReference>
<dbReference type="InterPro" id="IPR017507">
    <property type="entry name" value="Tscrpt_reg_HipB-like"/>
</dbReference>
<organism evidence="2 3">
    <name type="scientific">Rhizobium indigoferae</name>
    <dbReference type="NCBI Taxonomy" id="158891"/>
    <lineage>
        <taxon>Bacteria</taxon>
        <taxon>Pseudomonadati</taxon>
        <taxon>Pseudomonadota</taxon>
        <taxon>Alphaproteobacteria</taxon>
        <taxon>Hyphomicrobiales</taxon>
        <taxon>Rhizobiaceae</taxon>
        <taxon>Rhizobium/Agrobacterium group</taxon>
        <taxon>Rhizobium</taxon>
    </lineage>
</organism>
<dbReference type="CDD" id="cd00093">
    <property type="entry name" value="HTH_XRE"/>
    <property type="match status" value="1"/>
</dbReference>
<evidence type="ECO:0000313" key="2">
    <source>
        <dbReference type="EMBL" id="WRW37571.1"/>
    </source>
</evidence>